<sequence>MIMSGTTSVKPAAEQSRQTSWSQTFTTARNSITMPSATGIRADHLTALKTHATQGRSVLGDAAKLAKSGAKAARDLGATDAKGGEKIQAT</sequence>
<evidence type="ECO:0000256" key="1">
    <source>
        <dbReference type="SAM" id="MobiDB-lite"/>
    </source>
</evidence>
<reference evidence="2 3" key="1">
    <citation type="submission" date="2021-05" db="EMBL/GenBank/DDBJ databases">
        <title>Mycobacterium acidophilum sp. nov., an extremely acid-tolerant member of the genus Mycobacterium.</title>
        <authorList>
            <person name="Xia J."/>
        </authorList>
    </citation>
    <scope>NUCLEOTIDE SEQUENCE [LARGE SCALE GENOMIC DNA]</scope>
    <source>
        <strain evidence="2 3">M1</strain>
    </source>
</reference>
<feature type="region of interest" description="Disordered" evidence="1">
    <location>
        <begin position="69"/>
        <end position="90"/>
    </location>
</feature>
<name>A0ABS5RI52_9MYCO</name>
<comment type="caution">
    <text evidence="2">The sequence shown here is derived from an EMBL/GenBank/DDBJ whole genome shotgun (WGS) entry which is preliminary data.</text>
</comment>
<evidence type="ECO:0000313" key="2">
    <source>
        <dbReference type="EMBL" id="MBS9532624.1"/>
    </source>
</evidence>
<keyword evidence="3" id="KW-1185">Reference proteome</keyword>
<protein>
    <submittedName>
        <fullName evidence="2">Uncharacterized protein</fullName>
    </submittedName>
</protein>
<dbReference type="Proteomes" id="UP001519535">
    <property type="component" value="Unassembled WGS sequence"/>
</dbReference>
<dbReference type="RefSeq" id="WP_214091516.1">
    <property type="nucleotide sequence ID" value="NZ_JAHCLR010000004.1"/>
</dbReference>
<gene>
    <name evidence="2" type="ORF">KIH27_03375</name>
</gene>
<organism evidence="2 3">
    <name type="scientific">Mycolicibacter acidiphilus</name>
    <dbReference type="NCBI Taxonomy" id="2835306"/>
    <lineage>
        <taxon>Bacteria</taxon>
        <taxon>Bacillati</taxon>
        <taxon>Actinomycetota</taxon>
        <taxon>Actinomycetes</taxon>
        <taxon>Mycobacteriales</taxon>
        <taxon>Mycobacteriaceae</taxon>
        <taxon>Mycolicibacter</taxon>
    </lineage>
</organism>
<proteinExistence type="predicted"/>
<accession>A0ABS5RI52</accession>
<dbReference type="EMBL" id="JAHCLR010000004">
    <property type="protein sequence ID" value="MBS9532624.1"/>
    <property type="molecule type" value="Genomic_DNA"/>
</dbReference>
<feature type="region of interest" description="Disordered" evidence="1">
    <location>
        <begin position="1"/>
        <end position="30"/>
    </location>
</feature>
<evidence type="ECO:0000313" key="3">
    <source>
        <dbReference type="Proteomes" id="UP001519535"/>
    </source>
</evidence>